<dbReference type="AlphaFoldDB" id="A0A2P5YVB9"/>
<feature type="region of interest" description="Disordered" evidence="1">
    <location>
        <begin position="88"/>
        <end position="143"/>
    </location>
</feature>
<feature type="compositionally biased region" description="Acidic residues" evidence="1">
    <location>
        <begin position="90"/>
        <end position="100"/>
    </location>
</feature>
<evidence type="ECO:0000313" key="3">
    <source>
        <dbReference type="Proteomes" id="UP000239757"/>
    </source>
</evidence>
<proteinExistence type="predicted"/>
<evidence type="ECO:0000256" key="1">
    <source>
        <dbReference type="SAM" id="MobiDB-lite"/>
    </source>
</evidence>
<evidence type="ECO:0000313" key="2">
    <source>
        <dbReference type="EMBL" id="PPS19555.1"/>
    </source>
</evidence>
<dbReference type="EMBL" id="KZ662754">
    <property type="protein sequence ID" value="PPS19555.1"/>
    <property type="molecule type" value="Genomic_DNA"/>
</dbReference>
<accession>A0A2P5YVB9</accession>
<gene>
    <name evidence="2" type="ORF">GOBAR_AA01008</name>
</gene>
<feature type="compositionally biased region" description="Polar residues" evidence="1">
    <location>
        <begin position="132"/>
        <end position="143"/>
    </location>
</feature>
<dbReference type="Proteomes" id="UP000239757">
    <property type="component" value="Unassembled WGS sequence"/>
</dbReference>
<reference evidence="2 3" key="1">
    <citation type="submission" date="2015-01" db="EMBL/GenBank/DDBJ databases">
        <title>Genome of allotetraploid Gossypium barbadense reveals genomic plasticity and fiber elongation in cotton evolution.</title>
        <authorList>
            <person name="Chen X."/>
            <person name="Liu X."/>
            <person name="Zhao B."/>
            <person name="Zheng H."/>
            <person name="Hu Y."/>
            <person name="Lu G."/>
            <person name="Yang C."/>
            <person name="Chen J."/>
            <person name="Shan C."/>
            <person name="Zhang L."/>
            <person name="Zhou Y."/>
            <person name="Wang L."/>
            <person name="Guo W."/>
            <person name="Bai Y."/>
            <person name="Ruan J."/>
            <person name="Shangguan X."/>
            <person name="Mao Y."/>
            <person name="Jiang J."/>
            <person name="Zhu Y."/>
            <person name="Lei J."/>
            <person name="Kang H."/>
            <person name="Chen S."/>
            <person name="He X."/>
            <person name="Wang R."/>
            <person name="Wang Y."/>
            <person name="Chen J."/>
            <person name="Wang L."/>
            <person name="Yu S."/>
            <person name="Wang B."/>
            <person name="Wei J."/>
            <person name="Song S."/>
            <person name="Lu X."/>
            <person name="Gao Z."/>
            <person name="Gu W."/>
            <person name="Deng X."/>
            <person name="Ma D."/>
            <person name="Wang S."/>
            <person name="Liang W."/>
            <person name="Fang L."/>
            <person name="Cai C."/>
            <person name="Zhu X."/>
            <person name="Zhou B."/>
            <person name="Zhang Y."/>
            <person name="Chen Z."/>
            <person name="Xu S."/>
            <person name="Zhu R."/>
            <person name="Wang S."/>
            <person name="Zhang T."/>
            <person name="Zhao G."/>
        </authorList>
    </citation>
    <scope>NUCLEOTIDE SEQUENCE [LARGE SCALE GENOMIC DNA]</scope>
    <source>
        <strain evidence="3">cv. Xinhai21</strain>
        <tissue evidence="2">Leaf</tissue>
    </source>
</reference>
<sequence length="143" mass="15847">MKLIDDEDMETMVTLYCRNWSRQTDLIQLFAELADVKPAEDFTPLSEELEVQDPVRATIRGIDINLNAPPASENLNLVPHLQIHPVVIETDTDGDDEYDNNDPSGQEVEDFSDPDINKVPNDIDDEGANGDGNVNVSLVGNPN</sequence>
<organism evidence="2 3">
    <name type="scientific">Gossypium barbadense</name>
    <name type="common">Sea Island cotton</name>
    <name type="synonym">Hibiscus barbadensis</name>
    <dbReference type="NCBI Taxonomy" id="3634"/>
    <lineage>
        <taxon>Eukaryota</taxon>
        <taxon>Viridiplantae</taxon>
        <taxon>Streptophyta</taxon>
        <taxon>Embryophyta</taxon>
        <taxon>Tracheophyta</taxon>
        <taxon>Spermatophyta</taxon>
        <taxon>Magnoliopsida</taxon>
        <taxon>eudicotyledons</taxon>
        <taxon>Gunneridae</taxon>
        <taxon>Pentapetalae</taxon>
        <taxon>rosids</taxon>
        <taxon>malvids</taxon>
        <taxon>Malvales</taxon>
        <taxon>Malvaceae</taxon>
        <taxon>Malvoideae</taxon>
        <taxon>Gossypium</taxon>
    </lineage>
</organism>
<name>A0A2P5YVB9_GOSBA</name>
<protein>
    <submittedName>
        <fullName evidence="2">Uncharacterized protein</fullName>
    </submittedName>
</protein>